<dbReference type="HOGENOM" id="CLU_1995320_0_0_1"/>
<dbReference type="CTD" id="8231248"/>
<evidence type="ECO:0000313" key="4">
    <source>
        <dbReference type="Proteomes" id="UP000009046"/>
    </source>
</evidence>
<dbReference type="EMBL" id="AAZO01000860">
    <property type="status" value="NOT_ANNOTATED_CDS"/>
    <property type="molecule type" value="Genomic_DNA"/>
</dbReference>
<dbReference type="Proteomes" id="UP000009046">
    <property type="component" value="Unassembled WGS sequence"/>
</dbReference>
<evidence type="ECO:0000313" key="3">
    <source>
        <dbReference type="EnsemblMetazoa" id="PHUM071400-PA"/>
    </source>
</evidence>
<reference evidence="2" key="1">
    <citation type="submission" date="2007-04" db="EMBL/GenBank/DDBJ databases">
        <title>Annotation of Pediculus humanus corporis strain USDA.</title>
        <authorList>
            <person name="Kirkness E."/>
            <person name="Hannick L."/>
            <person name="Hass B."/>
            <person name="Bruggner R."/>
            <person name="Lawson D."/>
            <person name="Bidwell S."/>
            <person name="Joardar V."/>
            <person name="Caler E."/>
            <person name="Walenz B."/>
            <person name="Inman J."/>
            <person name="Schobel S."/>
            <person name="Galinsky K."/>
            <person name="Amedeo P."/>
            <person name="Strausberg R."/>
        </authorList>
    </citation>
    <scope>NUCLEOTIDE SEQUENCE</scope>
    <source>
        <strain evidence="2">USDA</strain>
    </source>
</reference>
<dbReference type="EMBL" id="DS235042">
    <property type="protein sequence ID" value="EEB10849.1"/>
    <property type="molecule type" value="Genomic_DNA"/>
</dbReference>
<dbReference type="RefSeq" id="XP_002423587.1">
    <property type="nucleotide sequence ID" value="XM_002423542.1"/>
</dbReference>
<dbReference type="InParanoid" id="E0VBU3"/>
<proteinExistence type="predicted"/>
<dbReference type="AlphaFoldDB" id="E0VBU3"/>
<reference evidence="2" key="2">
    <citation type="submission" date="2007-04" db="EMBL/GenBank/DDBJ databases">
        <title>The genome of the human body louse.</title>
        <authorList>
            <consortium name="The Human Body Louse Genome Consortium"/>
            <person name="Kirkness E."/>
            <person name="Walenz B."/>
            <person name="Hass B."/>
            <person name="Bruggner R."/>
            <person name="Strausberg R."/>
        </authorList>
    </citation>
    <scope>NUCLEOTIDE SEQUENCE</scope>
    <source>
        <strain evidence="2">USDA</strain>
    </source>
</reference>
<name>E0VBU3_PEDHC</name>
<evidence type="ECO:0000313" key="2">
    <source>
        <dbReference type="EMBL" id="EEB10849.1"/>
    </source>
</evidence>
<feature type="region of interest" description="Disordered" evidence="1">
    <location>
        <begin position="21"/>
        <end position="50"/>
    </location>
</feature>
<feature type="compositionally biased region" description="Polar residues" evidence="1">
    <location>
        <begin position="32"/>
        <end position="46"/>
    </location>
</feature>
<keyword evidence="4" id="KW-1185">Reference proteome</keyword>
<sequence length="125" mass="14854">MPTAERFTTSLNTTLFPKNKTLKTQQQKRESTNAFPNRNIQRSRSYSPDAIKMYSRPCRENVLNNMISASSEDDDNWEYKNNNIINSKREQQIHQLQQQQQQQQQERLKRCCTPQANKRRGWYAG</sequence>
<dbReference type="EnsemblMetazoa" id="PHUM071400-RA">
    <property type="protein sequence ID" value="PHUM071400-PA"/>
    <property type="gene ID" value="PHUM071400"/>
</dbReference>
<feature type="region of interest" description="Disordered" evidence="1">
    <location>
        <begin position="91"/>
        <end position="110"/>
    </location>
</feature>
<dbReference type="KEGG" id="phu:Phum_PHUM071400"/>
<evidence type="ECO:0000256" key="1">
    <source>
        <dbReference type="SAM" id="MobiDB-lite"/>
    </source>
</evidence>
<gene>
    <name evidence="3" type="primary">8231248</name>
    <name evidence="2" type="ORF">Phum_PHUM071400</name>
</gene>
<organism>
    <name type="scientific">Pediculus humanus subsp. corporis</name>
    <name type="common">Body louse</name>
    <dbReference type="NCBI Taxonomy" id="121224"/>
    <lineage>
        <taxon>Eukaryota</taxon>
        <taxon>Metazoa</taxon>
        <taxon>Ecdysozoa</taxon>
        <taxon>Arthropoda</taxon>
        <taxon>Hexapoda</taxon>
        <taxon>Insecta</taxon>
        <taxon>Pterygota</taxon>
        <taxon>Neoptera</taxon>
        <taxon>Paraneoptera</taxon>
        <taxon>Psocodea</taxon>
        <taxon>Troctomorpha</taxon>
        <taxon>Phthiraptera</taxon>
        <taxon>Anoplura</taxon>
        <taxon>Pediculidae</taxon>
        <taxon>Pediculus</taxon>
    </lineage>
</organism>
<dbReference type="VEuPathDB" id="VectorBase:PHUM071400"/>
<feature type="compositionally biased region" description="Low complexity" evidence="1">
    <location>
        <begin position="93"/>
        <end position="105"/>
    </location>
</feature>
<accession>E0VBU3</accession>
<reference evidence="3" key="3">
    <citation type="submission" date="2021-02" db="UniProtKB">
        <authorList>
            <consortium name="EnsemblMetazoa"/>
        </authorList>
    </citation>
    <scope>IDENTIFICATION</scope>
    <source>
        <strain evidence="3">USDA</strain>
    </source>
</reference>
<protein>
    <submittedName>
        <fullName evidence="2 3">Uncharacterized protein</fullName>
    </submittedName>
</protein>
<dbReference type="GeneID" id="8231248"/>